<evidence type="ECO:0000256" key="3">
    <source>
        <dbReference type="ARBA" id="ARBA00022475"/>
    </source>
</evidence>
<dbReference type="OrthoDB" id="8573945at2"/>
<keyword evidence="7" id="KW-0547">Nucleotide-binding</keyword>
<evidence type="ECO:0000256" key="1">
    <source>
        <dbReference type="ARBA" id="ARBA00004202"/>
    </source>
</evidence>
<dbReference type="PROSITE" id="PS00211">
    <property type="entry name" value="ABC_TRANSPORTER_1"/>
    <property type="match status" value="1"/>
</dbReference>
<evidence type="ECO:0000256" key="9">
    <source>
        <dbReference type="ARBA" id="ARBA00022967"/>
    </source>
</evidence>
<evidence type="ECO:0000313" key="12">
    <source>
        <dbReference type="EMBL" id="TFW29302.1"/>
    </source>
</evidence>
<accession>A0A4Y9SR85</accession>
<proteinExistence type="predicted"/>
<dbReference type="InterPro" id="IPR017871">
    <property type="entry name" value="ABC_transporter-like_CS"/>
</dbReference>
<dbReference type="GO" id="GO:0005886">
    <property type="term" value="C:plasma membrane"/>
    <property type="evidence" value="ECO:0007669"/>
    <property type="project" value="UniProtKB-SubCell"/>
</dbReference>
<dbReference type="EMBL" id="SPVG01000037">
    <property type="protein sequence ID" value="TFW29302.1"/>
    <property type="molecule type" value="Genomic_DNA"/>
</dbReference>
<keyword evidence="10" id="KW-0472">Membrane</keyword>
<organism evidence="12 13">
    <name type="scientific">Duganella callida</name>
    <dbReference type="NCBI Taxonomy" id="2561932"/>
    <lineage>
        <taxon>Bacteria</taxon>
        <taxon>Pseudomonadati</taxon>
        <taxon>Pseudomonadota</taxon>
        <taxon>Betaproteobacteria</taxon>
        <taxon>Burkholderiales</taxon>
        <taxon>Oxalobacteraceae</taxon>
        <taxon>Telluria group</taxon>
        <taxon>Duganella</taxon>
    </lineage>
</organism>
<dbReference type="GO" id="GO:0016887">
    <property type="term" value="F:ATP hydrolysis activity"/>
    <property type="evidence" value="ECO:0007669"/>
    <property type="project" value="InterPro"/>
</dbReference>
<dbReference type="RefSeq" id="WP_135200321.1">
    <property type="nucleotide sequence ID" value="NZ_SPVG01000037.1"/>
</dbReference>
<dbReference type="AlphaFoldDB" id="A0A4Y9SR85"/>
<gene>
    <name evidence="12" type="ORF">E4L98_04155</name>
</gene>
<dbReference type="InterPro" id="IPR003593">
    <property type="entry name" value="AAA+_ATPase"/>
</dbReference>
<dbReference type="CDD" id="cd03215">
    <property type="entry name" value="ABC_Carb_Monos_II"/>
    <property type="match status" value="1"/>
</dbReference>
<name>A0A4Y9SR85_9BURK</name>
<dbReference type="Proteomes" id="UP000297729">
    <property type="component" value="Unassembled WGS sequence"/>
</dbReference>
<keyword evidence="3" id="KW-1003">Cell membrane</keyword>
<evidence type="ECO:0000313" key="13">
    <source>
        <dbReference type="Proteomes" id="UP000297729"/>
    </source>
</evidence>
<evidence type="ECO:0000256" key="8">
    <source>
        <dbReference type="ARBA" id="ARBA00022840"/>
    </source>
</evidence>
<evidence type="ECO:0000256" key="5">
    <source>
        <dbReference type="ARBA" id="ARBA00022597"/>
    </source>
</evidence>
<keyword evidence="8 12" id="KW-0067">ATP-binding</keyword>
<keyword evidence="5" id="KW-0762">Sugar transport</keyword>
<keyword evidence="2" id="KW-0813">Transport</keyword>
<dbReference type="GO" id="GO:0005524">
    <property type="term" value="F:ATP binding"/>
    <property type="evidence" value="ECO:0007669"/>
    <property type="project" value="UniProtKB-KW"/>
</dbReference>
<evidence type="ECO:0000256" key="2">
    <source>
        <dbReference type="ARBA" id="ARBA00022448"/>
    </source>
</evidence>
<evidence type="ECO:0000259" key="11">
    <source>
        <dbReference type="PROSITE" id="PS50893"/>
    </source>
</evidence>
<evidence type="ECO:0000256" key="6">
    <source>
        <dbReference type="ARBA" id="ARBA00022737"/>
    </source>
</evidence>
<dbReference type="SMART" id="SM00382">
    <property type="entry name" value="AAA"/>
    <property type="match status" value="2"/>
</dbReference>
<dbReference type="InterPro" id="IPR027417">
    <property type="entry name" value="P-loop_NTPase"/>
</dbReference>
<protein>
    <submittedName>
        <fullName evidence="12">Sugar ABC transporter ATP-binding protein</fullName>
    </submittedName>
</protein>
<dbReference type="CDD" id="cd03216">
    <property type="entry name" value="ABC_Carb_Monos_I"/>
    <property type="match status" value="1"/>
</dbReference>
<evidence type="ECO:0000256" key="10">
    <source>
        <dbReference type="ARBA" id="ARBA00023136"/>
    </source>
</evidence>
<dbReference type="FunFam" id="3.40.50.300:FF:000127">
    <property type="entry name" value="Ribose import ATP-binding protein RbsA"/>
    <property type="match status" value="1"/>
</dbReference>
<feature type="domain" description="ABC transporter" evidence="11">
    <location>
        <begin position="23"/>
        <end position="259"/>
    </location>
</feature>
<dbReference type="PANTHER" id="PTHR43790">
    <property type="entry name" value="CARBOHYDRATE TRANSPORT ATP-BINDING PROTEIN MG119-RELATED"/>
    <property type="match status" value="1"/>
</dbReference>
<dbReference type="InterPro" id="IPR050107">
    <property type="entry name" value="ABC_carbohydrate_import_ATPase"/>
</dbReference>
<evidence type="ECO:0000256" key="7">
    <source>
        <dbReference type="ARBA" id="ARBA00022741"/>
    </source>
</evidence>
<dbReference type="Gene3D" id="3.40.50.300">
    <property type="entry name" value="P-loop containing nucleotide triphosphate hydrolases"/>
    <property type="match status" value="2"/>
</dbReference>
<feature type="domain" description="ABC transporter" evidence="11">
    <location>
        <begin position="269"/>
        <end position="513"/>
    </location>
</feature>
<reference evidence="12 13" key="1">
    <citation type="submission" date="2019-03" db="EMBL/GenBank/DDBJ databases">
        <title>Draft Genome Sequence of Duganella callidus sp. nov., a Novel Duganella Species Isolated from Cultivated Soil.</title>
        <authorList>
            <person name="Raths R."/>
            <person name="Peta V."/>
            <person name="Bucking H."/>
        </authorList>
    </citation>
    <scope>NUCLEOTIDE SEQUENCE [LARGE SCALE GENOMIC DNA]</scope>
    <source>
        <strain evidence="12 13">DN04</strain>
    </source>
</reference>
<keyword evidence="13" id="KW-1185">Reference proteome</keyword>
<comment type="subcellular location">
    <subcellularLocation>
        <location evidence="1">Cell membrane</location>
        <topology evidence="1">Peripheral membrane protein</topology>
    </subcellularLocation>
</comment>
<keyword evidence="6" id="KW-0677">Repeat</keyword>
<sequence>MNPTARRENAARPALRRDAAPVLKLSGVSKRFAGIVALNKVSLSVRAGEVMALVGENGAGKSTLVKTLTGIYQPDEGTLELNGQPLRFHNAQDATRAGITAVHQETVMFDELTVAENIYVGRQPCRNGGRIDWRRIEQEAERLFARLEVSLPVRARVKDLSVAQRHFVEIARALSQEARVVILDEPTAALSQHEIHELYRIIGQLRAAGTAVIFISHKFDEIYAVADSYTVLRDGQFVAEGALDDISEQELVALMVGRAVHQAYPKAEVTPGEVILEVEKFCHPTEFRDVSFQLRRGEILGFYGLVGAGRSEVMQALFGLSAGARGQVRMHGRPLKIGCPADAIARGIAYVPEDRQHQGAHLSLPILHNITLPILGKIGFVLRGRRQRENTVARHYAEQLELKAHNLCQLVSELSGGNQQKVVLGKWLATHPEVIILDEPTKGIDIGSKAAVHRFVAELVAKGMSVILVSSELPEVLGLADRVVVMHQGHIVNEYSRAEATPEVVVAAASGVTAAHKAAISAASPVRTAAPATESGAST</sequence>
<evidence type="ECO:0000256" key="4">
    <source>
        <dbReference type="ARBA" id="ARBA00022519"/>
    </source>
</evidence>
<keyword evidence="4" id="KW-0997">Cell inner membrane</keyword>
<dbReference type="PANTHER" id="PTHR43790:SF3">
    <property type="entry name" value="D-ALLOSE IMPORT ATP-BINDING PROTEIN ALSA-RELATED"/>
    <property type="match status" value="1"/>
</dbReference>
<dbReference type="SUPFAM" id="SSF52540">
    <property type="entry name" value="P-loop containing nucleoside triphosphate hydrolases"/>
    <property type="match status" value="2"/>
</dbReference>
<comment type="caution">
    <text evidence="12">The sequence shown here is derived from an EMBL/GenBank/DDBJ whole genome shotgun (WGS) entry which is preliminary data.</text>
</comment>
<keyword evidence="9" id="KW-1278">Translocase</keyword>
<dbReference type="PROSITE" id="PS50893">
    <property type="entry name" value="ABC_TRANSPORTER_2"/>
    <property type="match status" value="2"/>
</dbReference>
<dbReference type="Pfam" id="PF00005">
    <property type="entry name" value="ABC_tran"/>
    <property type="match status" value="2"/>
</dbReference>
<dbReference type="InterPro" id="IPR003439">
    <property type="entry name" value="ABC_transporter-like_ATP-bd"/>
</dbReference>